<gene>
    <name evidence="2" type="ORF">K443DRAFT_101485</name>
</gene>
<dbReference type="Pfam" id="PF20231">
    <property type="entry name" value="DUF6589"/>
    <property type="match status" value="1"/>
</dbReference>
<evidence type="ECO:0000313" key="2">
    <source>
        <dbReference type="EMBL" id="KIJ99837.1"/>
    </source>
</evidence>
<dbReference type="InterPro" id="IPR046496">
    <property type="entry name" value="DUF6589"/>
</dbReference>
<reference evidence="3" key="2">
    <citation type="submission" date="2015-01" db="EMBL/GenBank/DDBJ databases">
        <title>Evolutionary Origins and Diversification of the Mycorrhizal Mutualists.</title>
        <authorList>
            <consortium name="DOE Joint Genome Institute"/>
            <consortium name="Mycorrhizal Genomics Consortium"/>
            <person name="Kohler A."/>
            <person name="Kuo A."/>
            <person name="Nagy L.G."/>
            <person name="Floudas D."/>
            <person name="Copeland A."/>
            <person name="Barry K.W."/>
            <person name="Cichocki N."/>
            <person name="Veneault-Fourrey C."/>
            <person name="LaButti K."/>
            <person name="Lindquist E.A."/>
            <person name="Lipzen A."/>
            <person name="Lundell T."/>
            <person name="Morin E."/>
            <person name="Murat C."/>
            <person name="Riley R."/>
            <person name="Ohm R."/>
            <person name="Sun H."/>
            <person name="Tunlid A."/>
            <person name="Henrissat B."/>
            <person name="Grigoriev I.V."/>
            <person name="Hibbett D.S."/>
            <person name="Martin F."/>
        </authorList>
    </citation>
    <scope>NUCLEOTIDE SEQUENCE [LARGE SCALE GENOMIC DNA]</scope>
    <source>
        <strain evidence="3">LaAM-08-1</strain>
    </source>
</reference>
<name>A0A0C9XV41_9AGAR</name>
<evidence type="ECO:0000259" key="1">
    <source>
        <dbReference type="Pfam" id="PF20231"/>
    </source>
</evidence>
<dbReference type="HOGENOM" id="CLU_2347010_0_0_1"/>
<reference evidence="2 3" key="1">
    <citation type="submission" date="2014-04" db="EMBL/GenBank/DDBJ databases">
        <authorList>
            <consortium name="DOE Joint Genome Institute"/>
            <person name="Kuo A."/>
            <person name="Kohler A."/>
            <person name="Nagy L.G."/>
            <person name="Floudas D."/>
            <person name="Copeland A."/>
            <person name="Barry K.W."/>
            <person name="Cichocki N."/>
            <person name="Veneault-Fourrey C."/>
            <person name="LaButti K."/>
            <person name="Lindquist E.A."/>
            <person name="Lipzen A."/>
            <person name="Lundell T."/>
            <person name="Morin E."/>
            <person name="Murat C."/>
            <person name="Sun H."/>
            <person name="Tunlid A."/>
            <person name="Henrissat B."/>
            <person name="Grigoriev I.V."/>
            <person name="Hibbett D.S."/>
            <person name="Martin F."/>
            <person name="Nordberg H.P."/>
            <person name="Cantor M.N."/>
            <person name="Hua S.X."/>
        </authorList>
    </citation>
    <scope>NUCLEOTIDE SEQUENCE [LARGE SCALE GENOMIC DNA]</scope>
    <source>
        <strain evidence="2 3">LaAM-08-1</strain>
    </source>
</reference>
<organism evidence="2 3">
    <name type="scientific">Laccaria amethystina LaAM-08-1</name>
    <dbReference type="NCBI Taxonomy" id="1095629"/>
    <lineage>
        <taxon>Eukaryota</taxon>
        <taxon>Fungi</taxon>
        <taxon>Dikarya</taxon>
        <taxon>Basidiomycota</taxon>
        <taxon>Agaricomycotina</taxon>
        <taxon>Agaricomycetes</taxon>
        <taxon>Agaricomycetidae</taxon>
        <taxon>Agaricales</taxon>
        <taxon>Agaricineae</taxon>
        <taxon>Hydnangiaceae</taxon>
        <taxon>Laccaria</taxon>
    </lineage>
</organism>
<dbReference type="EMBL" id="KN838638">
    <property type="protein sequence ID" value="KIJ99837.1"/>
    <property type="molecule type" value="Genomic_DNA"/>
</dbReference>
<proteinExistence type="predicted"/>
<feature type="domain" description="DUF6589" evidence="1">
    <location>
        <begin position="11"/>
        <end position="92"/>
    </location>
</feature>
<sequence length="97" mass="10854">MITLAFTQNFPSTRNIIRGNMLVNPSGLDEHAMPMDLNIEHLIGDLKELFAAKGIYANWDRLGNISACINHLQSIKKQVCKSVNAGYQGSMHSLLRR</sequence>
<dbReference type="AlphaFoldDB" id="A0A0C9XV41"/>
<accession>A0A0C9XV41</accession>
<protein>
    <recommendedName>
        <fullName evidence="1">DUF6589 domain-containing protein</fullName>
    </recommendedName>
</protein>
<dbReference type="Proteomes" id="UP000054477">
    <property type="component" value="Unassembled WGS sequence"/>
</dbReference>
<keyword evidence="3" id="KW-1185">Reference proteome</keyword>
<evidence type="ECO:0000313" key="3">
    <source>
        <dbReference type="Proteomes" id="UP000054477"/>
    </source>
</evidence>
<dbReference type="OrthoDB" id="3152464at2759"/>